<keyword evidence="3" id="KW-1185">Reference proteome</keyword>
<dbReference type="InterPro" id="IPR052526">
    <property type="entry name" value="HTH-type_Bedaq_tolerance"/>
</dbReference>
<dbReference type="PANTHER" id="PTHR39515:SF2">
    <property type="entry name" value="HTH-TYPE TRANSCRIPTIONAL REGULATOR RV0880"/>
    <property type="match status" value="1"/>
</dbReference>
<organism evidence="2 3">
    <name type="scientific">Fulvivirga sediminis</name>
    <dbReference type="NCBI Taxonomy" id="2803949"/>
    <lineage>
        <taxon>Bacteria</taxon>
        <taxon>Pseudomonadati</taxon>
        <taxon>Bacteroidota</taxon>
        <taxon>Cytophagia</taxon>
        <taxon>Cytophagales</taxon>
        <taxon>Fulvivirgaceae</taxon>
        <taxon>Fulvivirga</taxon>
    </lineage>
</organism>
<dbReference type="EMBL" id="JAESIY010000018">
    <property type="protein sequence ID" value="MBL3658820.1"/>
    <property type="molecule type" value="Genomic_DNA"/>
</dbReference>
<proteinExistence type="predicted"/>
<sequence length="138" mass="15428">MDILVDALTTVISGLHKTIRRSFSDSSSFSLTELQTIALINRNGKILPSELATKTKITTPSMSQILKKMEMRGIINRQSCDSDKRKVFISLSKAGKDIVEQARFSRNEALKTLIDARLNVDEIKILEQALPILQKLNA</sequence>
<dbReference type="InterPro" id="IPR000835">
    <property type="entry name" value="HTH_MarR-typ"/>
</dbReference>
<reference evidence="2" key="1">
    <citation type="submission" date="2021-01" db="EMBL/GenBank/DDBJ databases">
        <title>Fulvivirga kasyanovii gen. nov., sp nov., a novel member of the phylum Bacteroidetes isolated from seawater in a mussel farm.</title>
        <authorList>
            <person name="Zhao L.-H."/>
            <person name="Wang Z.-J."/>
        </authorList>
    </citation>
    <scope>NUCLEOTIDE SEQUENCE</scope>
    <source>
        <strain evidence="2">2943</strain>
    </source>
</reference>
<feature type="domain" description="HTH marR-type" evidence="1">
    <location>
        <begin position="1"/>
        <end position="135"/>
    </location>
</feature>
<dbReference type="Pfam" id="PF01047">
    <property type="entry name" value="MarR"/>
    <property type="match status" value="1"/>
</dbReference>
<evidence type="ECO:0000313" key="2">
    <source>
        <dbReference type="EMBL" id="MBL3658820.1"/>
    </source>
</evidence>
<dbReference type="InterPro" id="IPR036388">
    <property type="entry name" value="WH-like_DNA-bd_sf"/>
</dbReference>
<dbReference type="Proteomes" id="UP000659388">
    <property type="component" value="Unassembled WGS sequence"/>
</dbReference>
<dbReference type="GO" id="GO:0003700">
    <property type="term" value="F:DNA-binding transcription factor activity"/>
    <property type="evidence" value="ECO:0007669"/>
    <property type="project" value="InterPro"/>
</dbReference>
<gene>
    <name evidence="2" type="ORF">JL102_21910</name>
</gene>
<evidence type="ECO:0000313" key="3">
    <source>
        <dbReference type="Proteomes" id="UP000659388"/>
    </source>
</evidence>
<dbReference type="PROSITE" id="PS50995">
    <property type="entry name" value="HTH_MARR_2"/>
    <property type="match status" value="1"/>
</dbReference>
<dbReference type="RefSeq" id="WP_202246615.1">
    <property type="nucleotide sequence ID" value="NZ_JAESIY010000018.1"/>
</dbReference>
<dbReference type="SMART" id="SM00347">
    <property type="entry name" value="HTH_MARR"/>
    <property type="match status" value="1"/>
</dbReference>
<dbReference type="Gene3D" id="1.10.10.10">
    <property type="entry name" value="Winged helix-like DNA-binding domain superfamily/Winged helix DNA-binding domain"/>
    <property type="match status" value="1"/>
</dbReference>
<dbReference type="AlphaFoldDB" id="A0A937FAT0"/>
<dbReference type="InterPro" id="IPR036390">
    <property type="entry name" value="WH_DNA-bd_sf"/>
</dbReference>
<protein>
    <submittedName>
        <fullName evidence="2">MarR family transcriptional regulator</fullName>
    </submittedName>
</protein>
<evidence type="ECO:0000259" key="1">
    <source>
        <dbReference type="PROSITE" id="PS50995"/>
    </source>
</evidence>
<name>A0A937FAT0_9BACT</name>
<dbReference type="PANTHER" id="PTHR39515">
    <property type="entry name" value="CONSERVED PROTEIN"/>
    <property type="match status" value="1"/>
</dbReference>
<accession>A0A937FAT0</accession>
<dbReference type="SUPFAM" id="SSF46785">
    <property type="entry name" value="Winged helix' DNA-binding domain"/>
    <property type="match status" value="1"/>
</dbReference>
<dbReference type="PRINTS" id="PR00598">
    <property type="entry name" value="HTHMARR"/>
</dbReference>
<comment type="caution">
    <text evidence="2">The sequence shown here is derived from an EMBL/GenBank/DDBJ whole genome shotgun (WGS) entry which is preliminary data.</text>
</comment>